<evidence type="ECO:0000313" key="2">
    <source>
        <dbReference type="EMBL" id="NHQ75673.1"/>
    </source>
</evidence>
<evidence type="ECO:0000313" key="3">
    <source>
        <dbReference type="Proteomes" id="UP000639775"/>
    </source>
</evidence>
<feature type="domain" description="Sulphotransferase Stf0" evidence="1">
    <location>
        <begin position="68"/>
        <end position="288"/>
    </location>
</feature>
<dbReference type="SUPFAM" id="SSF52540">
    <property type="entry name" value="P-loop containing nucleoside triphosphate hydrolases"/>
    <property type="match status" value="1"/>
</dbReference>
<dbReference type="Pfam" id="PF09037">
    <property type="entry name" value="Sulphotransf"/>
    <property type="match status" value="1"/>
</dbReference>
<sequence length="321" mass="36557">MAYRSFFWRACQRLSRRVKPALGRPVSFVDADAFRHFWHQKDDLFETVEADKSKRDKIDSLAYPDRRYVIFFTPRSGSSRLGNLIGQTGYLHDPGEPFNPDFVPKIAKGLQAKDVSSYVDGLLRKRNLNATFGCEITFRQLHNVFGSMANMLDLLEPTSCFWLIREDLIAQAVSLSRRQQTQISHSPQADAHAQKRGEEVFSYDAKTIKLAVEALCWQENRMEELFIKHGLSPFRISYETSVRCEADDLLDAVAGHIGLPAGVLRQTEPSHEKLKGTKSAEFIQRFKSENAAYVDFIQNRRHARLEALRPSAKGANGDFSL</sequence>
<evidence type="ECO:0000259" key="1">
    <source>
        <dbReference type="Pfam" id="PF09037"/>
    </source>
</evidence>
<dbReference type="EMBL" id="JAAORB010000042">
    <property type="protein sequence ID" value="NHQ75673.1"/>
    <property type="molecule type" value="Genomic_DNA"/>
</dbReference>
<keyword evidence="3" id="KW-1185">Reference proteome</keyword>
<dbReference type="AlphaFoldDB" id="A0A967BI24"/>
<proteinExistence type="predicted"/>
<gene>
    <name evidence="2" type="ORF">HAT86_14560</name>
</gene>
<accession>A0A967BI24</accession>
<dbReference type="Gene3D" id="3.40.50.300">
    <property type="entry name" value="P-loop containing nucleotide triphosphate hydrolases"/>
    <property type="match status" value="1"/>
</dbReference>
<comment type="caution">
    <text evidence="2">The sequence shown here is derived from an EMBL/GenBank/DDBJ whole genome shotgun (WGS) entry which is preliminary data.</text>
</comment>
<reference evidence="2" key="1">
    <citation type="submission" date="2020-03" db="EMBL/GenBank/DDBJ databases">
        <title>Roseovarius gahaiensis sp. nov., isolated from Gahai Saline Lake, China.</title>
        <authorList>
            <person name="Sun X."/>
        </authorList>
    </citation>
    <scope>NUCLEOTIDE SEQUENCE</scope>
    <source>
        <strain evidence="2">GH877</strain>
    </source>
</reference>
<name>A0A967BI24_9RHOB</name>
<dbReference type="Proteomes" id="UP000639775">
    <property type="component" value="Unassembled WGS sequence"/>
</dbReference>
<dbReference type="InterPro" id="IPR024628">
    <property type="entry name" value="Sulfotransferase_Stf0_dom"/>
</dbReference>
<dbReference type="RefSeq" id="WP_167199404.1">
    <property type="nucleotide sequence ID" value="NZ_JAAORB010000042.1"/>
</dbReference>
<organism evidence="2 3">
    <name type="scientific">Roseovarius gahaiensis</name>
    <dbReference type="NCBI Taxonomy" id="2716691"/>
    <lineage>
        <taxon>Bacteria</taxon>
        <taxon>Pseudomonadati</taxon>
        <taxon>Pseudomonadota</taxon>
        <taxon>Alphaproteobacteria</taxon>
        <taxon>Rhodobacterales</taxon>
        <taxon>Roseobacteraceae</taxon>
        <taxon>Roseovarius</taxon>
    </lineage>
</organism>
<protein>
    <recommendedName>
        <fullName evidence="1">Sulphotransferase Stf0 domain-containing protein</fullName>
    </recommendedName>
</protein>
<dbReference type="InterPro" id="IPR027417">
    <property type="entry name" value="P-loop_NTPase"/>
</dbReference>